<evidence type="ECO:0000256" key="1">
    <source>
        <dbReference type="SAM" id="MobiDB-lite"/>
    </source>
</evidence>
<protein>
    <submittedName>
        <fullName evidence="2">Uncharacterized protein</fullName>
    </submittedName>
</protein>
<reference evidence="3" key="1">
    <citation type="submission" date="2017-03" db="EMBL/GenBank/DDBJ databases">
        <title>Phytopthora megakarya and P. palmivora, two closely related causual agents of cacao black pod achieved similar genome size and gene model numbers by different mechanisms.</title>
        <authorList>
            <person name="Ali S."/>
            <person name="Shao J."/>
            <person name="Larry D.J."/>
            <person name="Kronmiller B."/>
            <person name="Shen D."/>
            <person name="Strem M.D."/>
            <person name="Melnick R.L."/>
            <person name="Guiltinan M.J."/>
            <person name="Tyler B.M."/>
            <person name="Meinhardt L.W."/>
            <person name="Bailey B.A."/>
        </authorList>
    </citation>
    <scope>NUCLEOTIDE SEQUENCE [LARGE SCALE GENOMIC DNA]</scope>
    <source>
        <strain evidence="3">zdho120</strain>
    </source>
</reference>
<dbReference type="EMBL" id="NBNE01001258">
    <property type="protein sequence ID" value="OWZ14798.1"/>
    <property type="molecule type" value="Genomic_DNA"/>
</dbReference>
<dbReference type="Proteomes" id="UP000198211">
    <property type="component" value="Unassembled WGS sequence"/>
</dbReference>
<evidence type="ECO:0000313" key="2">
    <source>
        <dbReference type="EMBL" id="OWZ14798.1"/>
    </source>
</evidence>
<feature type="region of interest" description="Disordered" evidence="1">
    <location>
        <begin position="49"/>
        <end position="97"/>
    </location>
</feature>
<feature type="compositionally biased region" description="Polar residues" evidence="1">
    <location>
        <begin position="64"/>
        <end position="75"/>
    </location>
</feature>
<gene>
    <name evidence="2" type="ORF">PHMEG_00011659</name>
</gene>
<keyword evidence="3" id="KW-1185">Reference proteome</keyword>
<dbReference type="AlphaFoldDB" id="A0A225WC40"/>
<proteinExistence type="predicted"/>
<evidence type="ECO:0000313" key="3">
    <source>
        <dbReference type="Proteomes" id="UP000198211"/>
    </source>
</evidence>
<dbReference type="OrthoDB" id="107875at2759"/>
<organism evidence="2 3">
    <name type="scientific">Phytophthora megakarya</name>
    <dbReference type="NCBI Taxonomy" id="4795"/>
    <lineage>
        <taxon>Eukaryota</taxon>
        <taxon>Sar</taxon>
        <taxon>Stramenopiles</taxon>
        <taxon>Oomycota</taxon>
        <taxon>Peronosporomycetes</taxon>
        <taxon>Peronosporales</taxon>
        <taxon>Peronosporaceae</taxon>
        <taxon>Phytophthora</taxon>
    </lineage>
</organism>
<sequence>MRYGQDPDNEFAFVEDIQLLIFDEDLNFSTTFTPTPRRGDRWPVPSHCTSLPNEHKRSADGRANTAQEGLQQDGQAIQRGVLDDPPHDSFFFENGENEPVSEADTFHMFRLGMPINWRVEINRISRI</sequence>
<accession>A0A225WC40</accession>
<comment type="caution">
    <text evidence="2">The sequence shown here is derived from an EMBL/GenBank/DDBJ whole genome shotgun (WGS) entry which is preliminary data.</text>
</comment>
<name>A0A225WC40_9STRA</name>